<keyword evidence="3" id="KW-0862">Zinc</keyword>
<keyword evidence="6" id="KW-0804">Transcription</keyword>
<evidence type="ECO:0000256" key="1">
    <source>
        <dbReference type="ARBA" id="ARBA00004123"/>
    </source>
</evidence>
<comment type="subcellular location">
    <subcellularLocation>
        <location evidence="1">Nucleus</location>
    </subcellularLocation>
</comment>
<dbReference type="CDD" id="cd12148">
    <property type="entry name" value="fungal_TF_MHR"/>
    <property type="match status" value="1"/>
</dbReference>
<evidence type="ECO:0000256" key="5">
    <source>
        <dbReference type="ARBA" id="ARBA00023125"/>
    </source>
</evidence>
<dbReference type="STRING" id="1296096.A0A1B9I709"/>
<dbReference type="SMART" id="SM00066">
    <property type="entry name" value="GAL4"/>
    <property type="match status" value="1"/>
</dbReference>
<gene>
    <name evidence="10" type="ORF">I206_02047</name>
</gene>
<evidence type="ECO:0000256" key="7">
    <source>
        <dbReference type="ARBA" id="ARBA00023242"/>
    </source>
</evidence>
<proteinExistence type="predicted"/>
<evidence type="ECO:0000256" key="6">
    <source>
        <dbReference type="ARBA" id="ARBA00023163"/>
    </source>
</evidence>
<dbReference type="InterPro" id="IPR036864">
    <property type="entry name" value="Zn2-C6_fun-type_DNA-bd_sf"/>
</dbReference>
<evidence type="ECO:0000256" key="4">
    <source>
        <dbReference type="ARBA" id="ARBA00023015"/>
    </source>
</evidence>
<dbReference type="PANTHER" id="PTHR31313">
    <property type="entry name" value="TY1 ENHANCER ACTIVATOR"/>
    <property type="match status" value="1"/>
</dbReference>
<sequence length="795" mass="88932">MPTGESSNPPVYNADTASRPKKKRTNVGKACEPCRRRRCKCDGVKPSCTTCAVYKDECYWEPREDYRKPLSRQQVQALTTRVQDLERLLREHGLDPGSAGPSDVKDGSDEEAGERKKDIVDEPSGDIREWSQDHIVEGETGELQVHGPTSAFRHLGKYSHDDVRLNHEMSPESPDPLPYGYARHLPQDVYITEEQHDQAINRFFQFYASWGQRSNPILFRQDLHTALYTNSDVKTPHYSPMLHNAILAIALGFSDEAFLRTSEIRRVFAKKAKDFIDYEGMNPTVATVQAFAHLASYHSLSAEHNLGWLYIGQALRTGVALGLNMDDTRLLKKGNVTSAQARDRNVTFWTTFVQEGLWAPYIGRSISLPEFTASPPTVDEELDQLLWTPEQPPTGIDCSLKAQPGMISTTFVHTVKLMQIGERIMNTFNQRDQVRCGMKWAVLLLIFPNSLSLSTWLESLPPSLTFHNHAPKNGLPHILMMHLSHAWLVILLHRPFYRPLAPLPNGANSDSAAASGTSTAAWAVKQCDKAALHMIGLLQTWHRFHNLRYCPPTAIQCCFIAGTTHLLSLASSQGPKKQSEALLRAQECIKLMKLMAVSWPAAKHQQMLLENLLSEYGLSMGSNRLTQQIDQMNLEPQRHPHTQNQMPMTAQNIAYEQIPSTAFKPSIPGPVVDPNMVLPAPVSVNSSNASPPPTANGMLEGSNAWMNMNAVGSGLGNNSYLYNPITSSFDASALPSIINTLMPNPNRTFDQPPHTVWDPNGFELDRDTQALLDNILRPHLDVEDPLQFDFNQGYH</sequence>
<dbReference type="GO" id="GO:0003677">
    <property type="term" value="F:DNA binding"/>
    <property type="evidence" value="ECO:0007669"/>
    <property type="project" value="UniProtKB-KW"/>
</dbReference>
<keyword evidence="7" id="KW-0539">Nucleus</keyword>
<reference evidence="10" key="1">
    <citation type="submission" date="2013-07" db="EMBL/GenBank/DDBJ databases">
        <title>The Genome Sequence of Cryptococcus pinus CBS10737.</title>
        <authorList>
            <consortium name="The Broad Institute Genome Sequencing Platform"/>
            <person name="Cuomo C."/>
            <person name="Litvintseva A."/>
            <person name="Chen Y."/>
            <person name="Heitman J."/>
            <person name="Sun S."/>
            <person name="Springer D."/>
            <person name="Dromer F."/>
            <person name="Young S.K."/>
            <person name="Zeng Q."/>
            <person name="Gargeya S."/>
            <person name="Fitzgerald M."/>
            <person name="Abouelleil A."/>
            <person name="Alvarado L."/>
            <person name="Berlin A.M."/>
            <person name="Chapman S.B."/>
            <person name="Dewar J."/>
            <person name="Goldberg J."/>
            <person name="Griggs A."/>
            <person name="Gujja S."/>
            <person name="Hansen M."/>
            <person name="Howarth C."/>
            <person name="Imamovic A."/>
            <person name="Larimer J."/>
            <person name="McCowan C."/>
            <person name="Murphy C."/>
            <person name="Pearson M."/>
            <person name="Priest M."/>
            <person name="Roberts A."/>
            <person name="Saif S."/>
            <person name="Shea T."/>
            <person name="Sykes S."/>
            <person name="Wortman J."/>
            <person name="Nusbaum C."/>
            <person name="Birren B."/>
        </authorList>
    </citation>
    <scope>NUCLEOTIDE SEQUENCE [LARGE SCALE GENOMIC DNA]</scope>
    <source>
        <strain evidence="10">CBS 10737</strain>
    </source>
</reference>
<dbReference type="InterPro" id="IPR051615">
    <property type="entry name" value="Transcr_Regulatory_Elem"/>
</dbReference>
<evidence type="ECO:0000256" key="3">
    <source>
        <dbReference type="ARBA" id="ARBA00022833"/>
    </source>
</evidence>
<dbReference type="OrthoDB" id="2154091at2759"/>
<evidence type="ECO:0000259" key="9">
    <source>
        <dbReference type="PROSITE" id="PS50048"/>
    </source>
</evidence>
<keyword evidence="4" id="KW-0805">Transcription regulation</keyword>
<evidence type="ECO:0000256" key="8">
    <source>
        <dbReference type="SAM" id="MobiDB-lite"/>
    </source>
</evidence>
<dbReference type="GO" id="GO:0006351">
    <property type="term" value="P:DNA-templated transcription"/>
    <property type="evidence" value="ECO:0007669"/>
    <property type="project" value="InterPro"/>
</dbReference>
<dbReference type="PROSITE" id="PS00463">
    <property type="entry name" value="ZN2_CY6_FUNGAL_1"/>
    <property type="match status" value="1"/>
</dbReference>
<feature type="domain" description="Zn(2)-C6 fungal-type" evidence="9">
    <location>
        <begin position="30"/>
        <end position="60"/>
    </location>
</feature>
<feature type="compositionally biased region" description="Basic and acidic residues" evidence="8">
    <location>
        <begin position="103"/>
        <end position="122"/>
    </location>
</feature>
<evidence type="ECO:0000313" key="10">
    <source>
        <dbReference type="EMBL" id="OCF51333.1"/>
    </source>
</evidence>
<name>A0A1B9I709_9TREE</name>
<dbReference type="AlphaFoldDB" id="A0A1B9I709"/>
<feature type="region of interest" description="Disordered" evidence="8">
    <location>
        <begin position="91"/>
        <end position="122"/>
    </location>
</feature>
<dbReference type="PROSITE" id="PS50048">
    <property type="entry name" value="ZN2_CY6_FUNGAL_2"/>
    <property type="match status" value="1"/>
</dbReference>
<evidence type="ECO:0000256" key="2">
    <source>
        <dbReference type="ARBA" id="ARBA00022723"/>
    </source>
</evidence>
<dbReference type="CDD" id="cd00067">
    <property type="entry name" value="GAL4"/>
    <property type="match status" value="1"/>
</dbReference>
<reference evidence="10" key="2">
    <citation type="submission" date="2016-07" db="EMBL/GenBank/DDBJ databases">
        <title>Evolution of pathogenesis and genome organization in the Tremellales.</title>
        <authorList>
            <person name="Cuomo C."/>
            <person name="Litvintseva A."/>
            <person name="Heitman J."/>
            <person name="Chen Y."/>
            <person name="Sun S."/>
            <person name="Springer D."/>
            <person name="Dromer F."/>
            <person name="Young S."/>
            <person name="Zeng Q."/>
            <person name="Chapman S."/>
            <person name="Gujja S."/>
            <person name="Saif S."/>
            <person name="Birren B."/>
        </authorList>
    </citation>
    <scope>NUCLEOTIDE SEQUENCE</scope>
    <source>
        <strain evidence="10">CBS 10737</strain>
    </source>
</reference>
<dbReference type="SUPFAM" id="SSF57701">
    <property type="entry name" value="Zn2/Cys6 DNA-binding domain"/>
    <property type="match status" value="1"/>
</dbReference>
<dbReference type="InterPro" id="IPR001138">
    <property type="entry name" value="Zn2Cys6_DnaBD"/>
</dbReference>
<organism evidence="10">
    <name type="scientific">Kwoniella pini CBS 10737</name>
    <dbReference type="NCBI Taxonomy" id="1296096"/>
    <lineage>
        <taxon>Eukaryota</taxon>
        <taxon>Fungi</taxon>
        <taxon>Dikarya</taxon>
        <taxon>Basidiomycota</taxon>
        <taxon>Agaricomycotina</taxon>
        <taxon>Tremellomycetes</taxon>
        <taxon>Tremellales</taxon>
        <taxon>Cryptococcaceae</taxon>
        <taxon>Kwoniella</taxon>
    </lineage>
</organism>
<dbReference type="GO" id="GO:0008270">
    <property type="term" value="F:zinc ion binding"/>
    <property type="evidence" value="ECO:0007669"/>
    <property type="project" value="InterPro"/>
</dbReference>
<dbReference type="SMART" id="SM00906">
    <property type="entry name" value="Fungal_trans"/>
    <property type="match status" value="1"/>
</dbReference>
<feature type="region of interest" description="Disordered" evidence="8">
    <location>
        <begin position="1"/>
        <end position="30"/>
    </location>
</feature>
<accession>A0A1B9I709</accession>
<dbReference type="Gene3D" id="4.10.240.10">
    <property type="entry name" value="Zn(2)-C6 fungal-type DNA-binding domain"/>
    <property type="match status" value="1"/>
</dbReference>
<dbReference type="GO" id="GO:0000981">
    <property type="term" value="F:DNA-binding transcription factor activity, RNA polymerase II-specific"/>
    <property type="evidence" value="ECO:0007669"/>
    <property type="project" value="InterPro"/>
</dbReference>
<keyword evidence="5" id="KW-0238">DNA-binding</keyword>
<dbReference type="PANTHER" id="PTHR31313:SF81">
    <property type="entry name" value="TY1 ENHANCER ACTIVATOR"/>
    <property type="match status" value="1"/>
</dbReference>
<dbReference type="EMBL" id="KV700115">
    <property type="protein sequence ID" value="OCF51333.1"/>
    <property type="molecule type" value="Genomic_DNA"/>
</dbReference>
<dbReference type="GO" id="GO:0005634">
    <property type="term" value="C:nucleus"/>
    <property type="evidence" value="ECO:0007669"/>
    <property type="project" value="UniProtKB-SubCell"/>
</dbReference>
<dbReference type="Pfam" id="PF00172">
    <property type="entry name" value="Zn_clus"/>
    <property type="match status" value="1"/>
</dbReference>
<keyword evidence="2" id="KW-0479">Metal-binding</keyword>
<feature type="compositionally biased region" description="Polar residues" evidence="8">
    <location>
        <begin position="1"/>
        <end position="10"/>
    </location>
</feature>
<protein>
    <recommendedName>
        <fullName evidence="9">Zn(2)-C6 fungal-type domain-containing protein</fullName>
    </recommendedName>
</protein>
<dbReference type="Pfam" id="PF04082">
    <property type="entry name" value="Fungal_trans"/>
    <property type="match status" value="1"/>
</dbReference>
<dbReference type="InterPro" id="IPR007219">
    <property type="entry name" value="XnlR_reg_dom"/>
</dbReference>